<dbReference type="AlphaFoldDB" id="A0A176VVZ3"/>
<evidence type="ECO:0000256" key="1">
    <source>
        <dbReference type="SAM" id="MobiDB-lite"/>
    </source>
</evidence>
<accession>A0A176VVZ3</accession>
<protein>
    <submittedName>
        <fullName evidence="2">Uncharacterized protein</fullName>
    </submittedName>
</protein>
<reference evidence="2" key="1">
    <citation type="submission" date="2016-03" db="EMBL/GenBank/DDBJ databases">
        <title>Mechanisms controlling the formation of the plant cell surface in tip-growing cells are functionally conserved among land plants.</title>
        <authorList>
            <person name="Honkanen S."/>
            <person name="Jones V.A."/>
            <person name="Morieri G."/>
            <person name="Champion C."/>
            <person name="Hetherington A.J."/>
            <person name="Kelly S."/>
            <person name="Saint-Marcoux D."/>
            <person name="Proust H."/>
            <person name="Prescott H."/>
            <person name="Dolan L."/>
        </authorList>
    </citation>
    <scope>NUCLEOTIDE SEQUENCE [LARGE SCALE GENOMIC DNA]</scope>
    <source>
        <tissue evidence="2">Whole gametophyte</tissue>
    </source>
</reference>
<dbReference type="EMBL" id="LVLJ01002438">
    <property type="protein sequence ID" value="OAE24974.1"/>
    <property type="molecule type" value="Genomic_DNA"/>
</dbReference>
<gene>
    <name evidence="2" type="ORF">AXG93_3856s1030</name>
</gene>
<evidence type="ECO:0000313" key="3">
    <source>
        <dbReference type="Proteomes" id="UP000077202"/>
    </source>
</evidence>
<dbReference type="Proteomes" id="UP000077202">
    <property type="component" value="Unassembled WGS sequence"/>
</dbReference>
<organism evidence="2 3">
    <name type="scientific">Marchantia polymorpha subsp. ruderalis</name>
    <dbReference type="NCBI Taxonomy" id="1480154"/>
    <lineage>
        <taxon>Eukaryota</taxon>
        <taxon>Viridiplantae</taxon>
        <taxon>Streptophyta</taxon>
        <taxon>Embryophyta</taxon>
        <taxon>Marchantiophyta</taxon>
        <taxon>Marchantiopsida</taxon>
        <taxon>Marchantiidae</taxon>
        <taxon>Marchantiales</taxon>
        <taxon>Marchantiaceae</taxon>
        <taxon>Marchantia</taxon>
    </lineage>
</organism>
<feature type="region of interest" description="Disordered" evidence="1">
    <location>
        <begin position="41"/>
        <end position="71"/>
    </location>
</feature>
<sequence>MRLVLHAPRRTSGPAPDTGLCRIGPIGKSARRHLVIGKPARRHHGDAEPRYGKTVAPGVQNYDYGTGREGKGRDGSTFVCHYRDEDYGPELRCVYNIRLGSSLRIFEAQMHQCSRSSGFRRQDASLSLSGSVGRRTSRTMTATEFGRSVLCGQQCSPRCSFGSLTLDPSLHMFTVQNTTHGFSCWYAILQPLEDEGMSLYANDRKSSL</sequence>
<evidence type="ECO:0000313" key="2">
    <source>
        <dbReference type="EMBL" id="OAE24974.1"/>
    </source>
</evidence>
<keyword evidence="3" id="KW-1185">Reference proteome</keyword>
<name>A0A176VVZ3_MARPO</name>
<proteinExistence type="predicted"/>
<comment type="caution">
    <text evidence="2">The sequence shown here is derived from an EMBL/GenBank/DDBJ whole genome shotgun (WGS) entry which is preliminary data.</text>
</comment>